<dbReference type="SUPFAM" id="SSF46785">
    <property type="entry name" value="Winged helix' DNA-binding domain"/>
    <property type="match status" value="1"/>
</dbReference>
<proteinExistence type="inferred from homology"/>
<dbReference type="PANTHER" id="PTHR30126:SF4">
    <property type="entry name" value="LYSR FAMILY TRANSCRIPTIONAL REGULATOR"/>
    <property type="match status" value="1"/>
</dbReference>
<evidence type="ECO:0000313" key="7">
    <source>
        <dbReference type="Proteomes" id="UP001228044"/>
    </source>
</evidence>
<sequence>MPLEAMPSPDKRRVLTPEALAMMDQIARSGSFAAAAREMGKVPSALTYSVRQLEEALDVLLFDRRSRQAVLTAAGQELLVEGRRLLQEMDAVANRVRRVATGWESELTVCFDDAIARRALFDLLDAFYRLPAGEGGQDGQDGPPTRLKFRCEVMSGTWEALVSGQADLAIGTSTQPPGSSVYCEPMGPMEMIFCVAPHHPLANAPEPLSATTIAQHRIIAVADTARTLAPTTVGVMPGQDVLAMPSMAAKLEALMRGLGCGSLPTQMVRRHIEAGRLVHKKTFQGNRASPMHYAWRNTGQPPGKALAWWISQLQSPATRRSLLEQHEGLLL</sequence>
<reference evidence="6 7" key="1">
    <citation type="submission" date="2023-06" db="EMBL/GenBank/DDBJ databases">
        <title>Pelomonas sp. PFR6 16S ribosomal RNA gene Genome sequencing and assembly.</title>
        <authorList>
            <person name="Woo H."/>
        </authorList>
    </citation>
    <scope>NUCLEOTIDE SEQUENCE [LARGE SCALE GENOMIC DNA]</scope>
    <source>
        <strain evidence="6 7">PFR6</strain>
    </source>
</reference>
<dbReference type="RefSeq" id="WP_290358479.1">
    <property type="nucleotide sequence ID" value="NZ_JAUHHC010000002.1"/>
</dbReference>
<evidence type="ECO:0000256" key="2">
    <source>
        <dbReference type="ARBA" id="ARBA00023015"/>
    </source>
</evidence>
<organism evidence="6 7">
    <name type="scientific">Roseateles violae</name>
    <dbReference type="NCBI Taxonomy" id="3058042"/>
    <lineage>
        <taxon>Bacteria</taxon>
        <taxon>Pseudomonadati</taxon>
        <taxon>Pseudomonadota</taxon>
        <taxon>Betaproteobacteria</taxon>
        <taxon>Burkholderiales</taxon>
        <taxon>Sphaerotilaceae</taxon>
        <taxon>Roseateles</taxon>
    </lineage>
</organism>
<keyword evidence="7" id="KW-1185">Reference proteome</keyword>
<keyword evidence="2" id="KW-0805">Transcription regulation</keyword>
<dbReference type="InterPro" id="IPR000847">
    <property type="entry name" value="LysR_HTH_N"/>
</dbReference>
<accession>A0ABT8DP93</accession>
<evidence type="ECO:0000259" key="5">
    <source>
        <dbReference type="PROSITE" id="PS50931"/>
    </source>
</evidence>
<dbReference type="PANTHER" id="PTHR30126">
    <property type="entry name" value="HTH-TYPE TRANSCRIPTIONAL REGULATOR"/>
    <property type="match status" value="1"/>
</dbReference>
<dbReference type="Pfam" id="PF03466">
    <property type="entry name" value="LysR_substrate"/>
    <property type="match status" value="1"/>
</dbReference>
<evidence type="ECO:0000256" key="4">
    <source>
        <dbReference type="ARBA" id="ARBA00023163"/>
    </source>
</evidence>
<gene>
    <name evidence="6" type="ORF">QWJ38_07750</name>
</gene>
<dbReference type="Pfam" id="PF00126">
    <property type="entry name" value="HTH_1"/>
    <property type="match status" value="1"/>
</dbReference>
<dbReference type="Gene3D" id="1.10.10.10">
    <property type="entry name" value="Winged helix-like DNA-binding domain superfamily/Winged helix DNA-binding domain"/>
    <property type="match status" value="1"/>
</dbReference>
<evidence type="ECO:0000256" key="1">
    <source>
        <dbReference type="ARBA" id="ARBA00009437"/>
    </source>
</evidence>
<dbReference type="Gene3D" id="3.40.190.290">
    <property type="match status" value="1"/>
</dbReference>
<comment type="similarity">
    <text evidence="1">Belongs to the LysR transcriptional regulatory family.</text>
</comment>
<dbReference type="Proteomes" id="UP001228044">
    <property type="component" value="Unassembled WGS sequence"/>
</dbReference>
<dbReference type="EMBL" id="JAUHHC010000002">
    <property type="protein sequence ID" value="MDN3920171.1"/>
    <property type="molecule type" value="Genomic_DNA"/>
</dbReference>
<name>A0ABT8DP93_9BURK</name>
<keyword evidence="4" id="KW-0804">Transcription</keyword>
<keyword evidence="3" id="KW-0238">DNA-binding</keyword>
<feature type="domain" description="HTH lysR-type" evidence="5">
    <location>
        <begin position="15"/>
        <end position="72"/>
    </location>
</feature>
<evidence type="ECO:0000313" key="6">
    <source>
        <dbReference type="EMBL" id="MDN3920171.1"/>
    </source>
</evidence>
<protein>
    <submittedName>
        <fullName evidence="6">LysR family transcriptional regulator</fullName>
    </submittedName>
</protein>
<dbReference type="InterPro" id="IPR036388">
    <property type="entry name" value="WH-like_DNA-bd_sf"/>
</dbReference>
<dbReference type="InterPro" id="IPR005119">
    <property type="entry name" value="LysR_subst-bd"/>
</dbReference>
<comment type="caution">
    <text evidence="6">The sequence shown here is derived from an EMBL/GenBank/DDBJ whole genome shotgun (WGS) entry which is preliminary data.</text>
</comment>
<dbReference type="InterPro" id="IPR036390">
    <property type="entry name" value="WH_DNA-bd_sf"/>
</dbReference>
<dbReference type="SUPFAM" id="SSF53850">
    <property type="entry name" value="Periplasmic binding protein-like II"/>
    <property type="match status" value="1"/>
</dbReference>
<dbReference type="PROSITE" id="PS50931">
    <property type="entry name" value="HTH_LYSR"/>
    <property type="match status" value="1"/>
</dbReference>
<evidence type="ECO:0000256" key="3">
    <source>
        <dbReference type="ARBA" id="ARBA00023125"/>
    </source>
</evidence>